<evidence type="ECO:0000313" key="3">
    <source>
        <dbReference type="EMBL" id="OGZ37602.1"/>
    </source>
</evidence>
<dbReference type="EMBL" id="MHNB01000004">
    <property type="protein sequence ID" value="OGZ37602.1"/>
    <property type="molecule type" value="Genomic_DNA"/>
</dbReference>
<dbReference type="Pfam" id="PF17131">
    <property type="entry name" value="LolA_like"/>
    <property type="match status" value="1"/>
</dbReference>
<organism evidence="3 4">
    <name type="scientific">Candidatus Portnoybacteria bacterium RIFCSPHIGHO2_12_FULL_38_9</name>
    <dbReference type="NCBI Taxonomy" id="1801997"/>
    <lineage>
        <taxon>Bacteria</taxon>
        <taxon>Candidatus Portnoyibacteriota</taxon>
    </lineage>
</organism>
<name>A0A1G2FII7_9BACT</name>
<protein>
    <recommendedName>
        <fullName evidence="2">Uncharacterized protein TP-0789 domain-containing protein</fullName>
    </recommendedName>
</protein>
<dbReference type="CDD" id="cd16329">
    <property type="entry name" value="LolA_like"/>
    <property type="match status" value="1"/>
</dbReference>
<comment type="caution">
    <text evidence="3">The sequence shown here is derived from an EMBL/GenBank/DDBJ whole genome shotgun (WGS) entry which is preliminary data.</text>
</comment>
<accession>A0A1G2FII7</accession>
<reference evidence="3 4" key="1">
    <citation type="journal article" date="2016" name="Nat. Commun.">
        <title>Thousands of microbial genomes shed light on interconnected biogeochemical processes in an aquifer system.</title>
        <authorList>
            <person name="Anantharaman K."/>
            <person name="Brown C.T."/>
            <person name="Hug L.A."/>
            <person name="Sharon I."/>
            <person name="Castelle C.J."/>
            <person name="Probst A.J."/>
            <person name="Thomas B.C."/>
            <person name="Singh A."/>
            <person name="Wilkins M.J."/>
            <person name="Karaoz U."/>
            <person name="Brodie E.L."/>
            <person name="Williams K.H."/>
            <person name="Hubbard S.S."/>
            <person name="Banfield J.F."/>
        </authorList>
    </citation>
    <scope>NUCLEOTIDE SEQUENCE [LARGE SCALE GENOMIC DNA]</scope>
</reference>
<evidence type="ECO:0000313" key="4">
    <source>
        <dbReference type="Proteomes" id="UP000177061"/>
    </source>
</evidence>
<dbReference type="STRING" id="1801997.A3J64_01935"/>
<feature type="domain" description="Uncharacterized protein TP-0789" evidence="2">
    <location>
        <begin position="120"/>
        <end position="309"/>
    </location>
</feature>
<dbReference type="Proteomes" id="UP000177061">
    <property type="component" value="Unassembled WGS sequence"/>
</dbReference>
<dbReference type="AlphaFoldDB" id="A0A1G2FII7"/>
<dbReference type="InterPro" id="IPR033399">
    <property type="entry name" value="TP_0789-like"/>
</dbReference>
<feature type="transmembrane region" description="Helical" evidence="1">
    <location>
        <begin position="21"/>
        <end position="45"/>
    </location>
</feature>
<keyword evidence="1" id="KW-0472">Membrane</keyword>
<evidence type="ECO:0000256" key="1">
    <source>
        <dbReference type="SAM" id="Phobius"/>
    </source>
</evidence>
<keyword evidence="1" id="KW-0812">Transmembrane</keyword>
<dbReference type="Gene3D" id="2.50.20.10">
    <property type="entry name" value="Lipoprotein localisation LolA/LolB/LppX"/>
    <property type="match status" value="1"/>
</dbReference>
<evidence type="ECO:0000259" key="2">
    <source>
        <dbReference type="Pfam" id="PF17131"/>
    </source>
</evidence>
<sequence>MKKNKERDKYLLKEQPQKIDKLDFWSILAMIFTLVYLLAHFFWVYPVFGGELNGRQLMKESWDSYRAIPEEEEVIEIFTIPRPHQEWYTSKEAEVLLQNRSWSVTYKKIIRQLRYKENGEDRIRVIFLEPPRDKDTAFLFWRHWGIGKADDVWGWFSALRRIRRIASPDQRDHFMGTALTFEDVRRLMGENLNDFIITLASEEELEGVECYKIILEPKSETNSAYGRREFWRVKNGLPSFLQIKYYNQKGDLIKAQRNSQIYKFQPGVWRSRLVEMRNLKNNYTSLLYFIKREVKKFEDKIFKIQTLEQQGR</sequence>
<proteinExistence type="predicted"/>
<keyword evidence="1" id="KW-1133">Transmembrane helix</keyword>
<gene>
    <name evidence="3" type="ORF">A3J64_01935</name>
</gene>